<dbReference type="STRING" id="372326.A0A1V4JTY0"/>
<feature type="region of interest" description="Disordered" evidence="1">
    <location>
        <begin position="70"/>
        <end position="117"/>
    </location>
</feature>
<feature type="compositionally biased region" description="Polar residues" evidence="1">
    <location>
        <begin position="71"/>
        <end position="90"/>
    </location>
</feature>
<organism evidence="4 5">
    <name type="scientific">Patagioenas fasciata monilis</name>
    <dbReference type="NCBI Taxonomy" id="372326"/>
    <lineage>
        <taxon>Eukaryota</taxon>
        <taxon>Metazoa</taxon>
        <taxon>Chordata</taxon>
        <taxon>Craniata</taxon>
        <taxon>Vertebrata</taxon>
        <taxon>Euteleostomi</taxon>
        <taxon>Archelosauria</taxon>
        <taxon>Archosauria</taxon>
        <taxon>Dinosauria</taxon>
        <taxon>Saurischia</taxon>
        <taxon>Theropoda</taxon>
        <taxon>Coelurosauria</taxon>
        <taxon>Aves</taxon>
        <taxon>Neognathae</taxon>
        <taxon>Neoaves</taxon>
        <taxon>Columbimorphae</taxon>
        <taxon>Columbiformes</taxon>
        <taxon>Columbidae</taxon>
        <taxon>Patagioenas</taxon>
    </lineage>
</organism>
<feature type="compositionally biased region" description="Polar residues" evidence="1">
    <location>
        <begin position="143"/>
        <end position="176"/>
    </location>
</feature>
<dbReference type="Pfam" id="PF07010">
    <property type="entry name" value="Endomucin"/>
    <property type="match status" value="1"/>
</dbReference>
<evidence type="ECO:0000256" key="2">
    <source>
        <dbReference type="SAM" id="Phobius"/>
    </source>
</evidence>
<feature type="compositionally biased region" description="Low complexity" evidence="1">
    <location>
        <begin position="91"/>
        <end position="117"/>
    </location>
</feature>
<evidence type="ECO:0000313" key="4">
    <source>
        <dbReference type="EMBL" id="OPJ75662.1"/>
    </source>
</evidence>
<feature type="region of interest" description="Disordered" evidence="1">
    <location>
        <begin position="240"/>
        <end position="274"/>
    </location>
</feature>
<feature type="region of interest" description="Disordered" evidence="1">
    <location>
        <begin position="138"/>
        <end position="176"/>
    </location>
</feature>
<feature type="chain" id="PRO_5011985408" evidence="3">
    <location>
        <begin position="21"/>
        <end position="315"/>
    </location>
</feature>
<evidence type="ECO:0000256" key="1">
    <source>
        <dbReference type="SAM" id="MobiDB-lite"/>
    </source>
</evidence>
<dbReference type="OrthoDB" id="9632909at2759"/>
<gene>
    <name evidence="4" type="primary">EMCN</name>
    <name evidence="4" type="ORF">AV530_011858</name>
</gene>
<dbReference type="InterPro" id="IPR010740">
    <property type="entry name" value="Endomucin"/>
</dbReference>
<dbReference type="PANTHER" id="PTHR15869">
    <property type="entry name" value="ENDOMUCIN-RELATED"/>
    <property type="match status" value="1"/>
</dbReference>
<name>A0A1V4JTY0_PATFA</name>
<dbReference type="EMBL" id="LSYS01006159">
    <property type="protein sequence ID" value="OPJ75662.1"/>
    <property type="molecule type" value="Genomic_DNA"/>
</dbReference>
<dbReference type="PANTHER" id="PTHR15869:SF0">
    <property type="entry name" value="ENDOMUCIN"/>
    <property type="match status" value="1"/>
</dbReference>
<feature type="signal peptide" evidence="3">
    <location>
        <begin position="1"/>
        <end position="20"/>
    </location>
</feature>
<dbReference type="AlphaFoldDB" id="A0A1V4JTY0"/>
<proteinExistence type="predicted"/>
<protein>
    <submittedName>
        <fullName evidence="4">Endomucin</fullName>
    </submittedName>
</protein>
<keyword evidence="5" id="KW-1185">Reference proteome</keyword>
<keyword evidence="2" id="KW-0472">Membrane</keyword>
<evidence type="ECO:0000313" key="5">
    <source>
        <dbReference type="Proteomes" id="UP000190648"/>
    </source>
</evidence>
<comment type="caution">
    <text evidence="4">The sequence shown here is derived from an EMBL/GenBank/DDBJ whole genome shotgun (WGS) entry which is preliminary data.</text>
</comment>
<feature type="transmembrane region" description="Helical" evidence="2">
    <location>
        <begin position="188"/>
        <end position="210"/>
    </location>
</feature>
<dbReference type="PROSITE" id="PS51257">
    <property type="entry name" value="PROKAR_LIPOPROTEIN"/>
    <property type="match status" value="1"/>
</dbReference>
<reference evidence="4 5" key="1">
    <citation type="submission" date="2016-02" db="EMBL/GenBank/DDBJ databases">
        <title>Band-tailed pigeon sequencing and assembly.</title>
        <authorList>
            <person name="Soares A.E."/>
            <person name="Novak B.J."/>
            <person name="Rice E.S."/>
            <person name="O'Connell B."/>
            <person name="Chang D."/>
            <person name="Weber S."/>
            <person name="Shapiro B."/>
        </authorList>
    </citation>
    <scope>NUCLEOTIDE SEQUENCE [LARGE SCALE GENOMIC DNA]</scope>
    <source>
        <strain evidence="4">BTP2013</strain>
        <tissue evidence="4">Blood</tissue>
    </source>
</reference>
<accession>A0A1V4JTY0</accession>
<feature type="region of interest" description="Disordered" evidence="1">
    <location>
        <begin position="295"/>
        <end position="315"/>
    </location>
</feature>
<feature type="compositionally biased region" description="Polar residues" evidence="1">
    <location>
        <begin position="240"/>
        <end position="255"/>
    </location>
</feature>
<keyword evidence="2" id="KW-0812">Transmembrane</keyword>
<dbReference type="Proteomes" id="UP000190648">
    <property type="component" value="Unassembled WGS sequence"/>
</dbReference>
<sequence>MKLPGIAFFILAALCACAVGDDVVPTSNITTSVSALTSKSATEAVNPSTPQATTPQASVLATTAIRATDEPITNKSTAPSINPTQQITQGTTTRPPVKATTTAASKNDSTTTTTQASTTQLAQNVSLGASSTKAWSVSSTSSLQKPTSAPGTSGLRVSSPTEPMTLGSPASNSGNKNVPENAIHYSSVILPIVITLIVITLAAFSLVALYRMCQKKTPERQENGTEQAQSDKEGVKLLSVKTTSAETGSEDSWSLISEAGDCTTRSDRPPKSSQNKGKYLFLIQHRNLHQSLEYTESSASDETAQGLDLENPVVF</sequence>
<keyword evidence="3" id="KW-0732">Signal</keyword>
<keyword evidence="2" id="KW-1133">Transmembrane helix</keyword>
<evidence type="ECO:0000256" key="3">
    <source>
        <dbReference type="SAM" id="SignalP"/>
    </source>
</evidence>